<dbReference type="GeneID" id="9593433"/>
<dbReference type="Proteomes" id="UP000007431">
    <property type="component" value="Unassembled WGS sequence"/>
</dbReference>
<feature type="region of interest" description="Disordered" evidence="1">
    <location>
        <begin position="1"/>
        <end position="82"/>
    </location>
</feature>
<gene>
    <name evidence="2" type="ORF">SCHCODRAFT_238549</name>
</gene>
<dbReference type="VEuPathDB" id="FungiDB:SCHCODRAFT_02558375"/>
<protein>
    <submittedName>
        <fullName evidence="2">Uncharacterized protein</fullName>
    </submittedName>
</protein>
<dbReference type="EMBL" id="GL377316">
    <property type="protein sequence ID" value="EFI91643.1"/>
    <property type="molecule type" value="Genomic_DNA"/>
</dbReference>
<feature type="compositionally biased region" description="Low complexity" evidence="1">
    <location>
        <begin position="1"/>
        <end position="18"/>
    </location>
</feature>
<accession>D8QKN5</accession>
<dbReference type="HOGENOM" id="CLU_575099_0_0_1"/>
<dbReference type="InParanoid" id="D8QKN5"/>
<dbReference type="OrthoDB" id="3364808at2759"/>
<dbReference type="RefSeq" id="XP_003026546.1">
    <property type="nucleotide sequence ID" value="XM_003026500.1"/>
</dbReference>
<sequence>MSSAVHDSSSSGGDSRSSTGVYPAKTEEPDHNPESPHPLIEEQVALKDSEPLSSGFTPPGVHNPSARSLVSMRAYNRPGRPRRSRRRMVYGLTIDKHAMRTFSLAHDPPRLPPADLSANALEEWWVSRTPALWIHVTTYCTAEFELPAVNGLTFVWVGDERVPVVPLVDSWEIEGVWRTAEVPSDEEVEVVARRARQLPLAFRIRKFMFGVITCLVFIVTAPLENRDLAMASTQKESVSAEVREIIAHMREHPDRYPDATIALLQSTNEQALAYEALAAARAHPETLSTTTDGAPYAVSEYERIMYYHAQSAKAPALLYRSDLHERPYPLPPASPPPRCPRPFAKRRTAMGGVWNGNKDLYAVWDKMAERGVNWLTIDLFFYNEGGDGEELEGEDEEAKGKVKEGITTRPVIMIHVHPGGATAEAAHAASEEMLAVCEARGVSRGEVAIEWQEGHVRRWGSHGTNYVALQRRRWD</sequence>
<organism evidence="3">
    <name type="scientific">Schizophyllum commune (strain H4-8 / FGSC 9210)</name>
    <name type="common">Split gill fungus</name>
    <dbReference type="NCBI Taxonomy" id="578458"/>
    <lineage>
        <taxon>Eukaryota</taxon>
        <taxon>Fungi</taxon>
        <taxon>Dikarya</taxon>
        <taxon>Basidiomycota</taxon>
        <taxon>Agaricomycotina</taxon>
        <taxon>Agaricomycetes</taxon>
        <taxon>Agaricomycetidae</taxon>
        <taxon>Agaricales</taxon>
        <taxon>Schizophyllaceae</taxon>
        <taxon>Schizophyllum</taxon>
    </lineage>
</organism>
<name>D8QKN5_SCHCM</name>
<dbReference type="AlphaFoldDB" id="D8QKN5"/>
<evidence type="ECO:0000313" key="3">
    <source>
        <dbReference type="Proteomes" id="UP000007431"/>
    </source>
</evidence>
<feature type="compositionally biased region" description="Basic and acidic residues" evidence="1">
    <location>
        <begin position="25"/>
        <end position="34"/>
    </location>
</feature>
<keyword evidence="3" id="KW-1185">Reference proteome</keyword>
<proteinExistence type="predicted"/>
<evidence type="ECO:0000256" key="1">
    <source>
        <dbReference type="SAM" id="MobiDB-lite"/>
    </source>
</evidence>
<dbReference type="KEGG" id="scm:SCHCO_02558375"/>
<evidence type="ECO:0000313" key="2">
    <source>
        <dbReference type="EMBL" id="EFI91643.1"/>
    </source>
</evidence>
<reference evidence="2 3" key="1">
    <citation type="journal article" date="2010" name="Nat. Biotechnol.">
        <title>Genome sequence of the model mushroom Schizophyllum commune.</title>
        <authorList>
            <person name="Ohm R.A."/>
            <person name="de Jong J.F."/>
            <person name="Lugones L.G."/>
            <person name="Aerts A."/>
            <person name="Kothe E."/>
            <person name="Stajich J.E."/>
            <person name="de Vries R.P."/>
            <person name="Record E."/>
            <person name="Levasseur A."/>
            <person name="Baker S.E."/>
            <person name="Bartholomew K.A."/>
            <person name="Coutinho P.M."/>
            <person name="Erdmann S."/>
            <person name="Fowler T.J."/>
            <person name="Gathman A.C."/>
            <person name="Lombard V."/>
            <person name="Henrissat B."/>
            <person name="Knabe N."/>
            <person name="Kuees U."/>
            <person name="Lilly W.W."/>
            <person name="Lindquist E."/>
            <person name="Lucas S."/>
            <person name="Magnuson J.K."/>
            <person name="Piumi F."/>
            <person name="Raudaskoski M."/>
            <person name="Salamov A."/>
            <person name="Schmutz J."/>
            <person name="Schwarze F.W.M.R."/>
            <person name="vanKuyk P.A."/>
            <person name="Horton J.S."/>
            <person name="Grigoriev I.V."/>
            <person name="Woesten H.A.B."/>
        </authorList>
    </citation>
    <scope>NUCLEOTIDE SEQUENCE [LARGE SCALE GENOMIC DNA]</scope>
    <source>
        <strain evidence="3">H4-8 / FGSC 9210</strain>
    </source>
</reference>